<evidence type="ECO:0000259" key="2">
    <source>
        <dbReference type="PROSITE" id="PS50883"/>
    </source>
</evidence>
<dbReference type="PROSITE" id="PS50887">
    <property type="entry name" value="GGDEF"/>
    <property type="match status" value="1"/>
</dbReference>
<dbReference type="Gene3D" id="3.20.20.450">
    <property type="entry name" value="EAL domain"/>
    <property type="match status" value="1"/>
</dbReference>
<dbReference type="RefSeq" id="WP_169586823.1">
    <property type="nucleotide sequence ID" value="NZ_JABBGK010000001.1"/>
</dbReference>
<dbReference type="PANTHER" id="PTHR44757">
    <property type="entry name" value="DIGUANYLATE CYCLASE DGCP"/>
    <property type="match status" value="1"/>
</dbReference>
<dbReference type="InterPro" id="IPR052155">
    <property type="entry name" value="Biofilm_reg_signaling"/>
</dbReference>
<keyword evidence="1" id="KW-1133">Transmembrane helix</keyword>
<dbReference type="SMART" id="SM00267">
    <property type="entry name" value="GGDEF"/>
    <property type="match status" value="1"/>
</dbReference>
<dbReference type="PROSITE" id="PS50883">
    <property type="entry name" value="EAL"/>
    <property type="match status" value="1"/>
</dbReference>
<gene>
    <name evidence="4" type="ORF">HHL25_02185</name>
</gene>
<name>A0A7Y0ASZ0_9HYPH</name>
<dbReference type="Pfam" id="PF00990">
    <property type="entry name" value="GGDEF"/>
    <property type="match status" value="1"/>
</dbReference>
<evidence type="ECO:0000259" key="3">
    <source>
        <dbReference type="PROSITE" id="PS50887"/>
    </source>
</evidence>
<dbReference type="InterPro" id="IPR029787">
    <property type="entry name" value="Nucleotide_cyclase"/>
</dbReference>
<evidence type="ECO:0000313" key="5">
    <source>
        <dbReference type="Proteomes" id="UP000541470"/>
    </source>
</evidence>
<keyword evidence="1" id="KW-0812">Transmembrane</keyword>
<proteinExistence type="predicted"/>
<dbReference type="Pfam" id="PF00563">
    <property type="entry name" value="EAL"/>
    <property type="match status" value="1"/>
</dbReference>
<dbReference type="InterPro" id="IPR000160">
    <property type="entry name" value="GGDEF_dom"/>
</dbReference>
<dbReference type="CDD" id="cd01949">
    <property type="entry name" value="GGDEF"/>
    <property type="match status" value="1"/>
</dbReference>
<protein>
    <submittedName>
        <fullName evidence="4">EAL domain-containing protein</fullName>
    </submittedName>
</protein>
<feature type="transmembrane region" description="Helical" evidence="1">
    <location>
        <begin position="12"/>
        <end position="38"/>
    </location>
</feature>
<dbReference type="AlphaFoldDB" id="A0A7Y0ASZ0"/>
<dbReference type="Pfam" id="PF05228">
    <property type="entry name" value="CHASE4"/>
    <property type="match status" value="1"/>
</dbReference>
<evidence type="ECO:0000256" key="1">
    <source>
        <dbReference type="SAM" id="Phobius"/>
    </source>
</evidence>
<accession>A0A7Y0ASZ0</accession>
<dbReference type="NCBIfam" id="TIGR00254">
    <property type="entry name" value="GGDEF"/>
    <property type="match status" value="1"/>
</dbReference>
<dbReference type="SUPFAM" id="SSF141868">
    <property type="entry name" value="EAL domain-like"/>
    <property type="match status" value="1"/>
</dbReference>
<dbReference type="EMBL" id="JABBGK010000001">
    <property type="protein sequence ID" value="NML72926.1"/>
    <property type="molecule type" value="Genomic_DNA"/>
</dbReference>
<keyword evidence="1" id="KW-0472">Membrane</keyword>
<dbReference type="InterPro" id="IPR035919">
    <property type="entry name" value="EAL_sf"/>
</dbReference>
<feature type="transmembrane region" description="Helical" evidence="1">
    <location>
        <begin position="270"/>
        <end position="293"/>
    </location>
</feature>
<feature type="domain" description="GGDEF" evidence="3">
    <location>
        <begin position="341"/>
        <end position="473"/>
    </location>
</feature>
<dbReference type="SMART" id="SM00052">
    <property type="entry name" value="EAL"/>
    <property type="match status" value="1"/>
</dbReference>
<feature type="domain" description="EAL" evidence="2">
    <location>
        <begin position="482"/>
        <end position="732"/>
    </location>
</feature>
<evidence type="ECO:0000313" key="4">
    <source>
        <dbReference type="EMBL" id="NML72926.1"/>
    </source>
</evidence>
<reference evidence="4 5" key="1">
    <citation type="submission" date="2020-04" db="EMBL/GenBank/DDBJ databases">
        <title>Rhizobium sp. S-51 isolated from soil.</title>
        <authorList>
            <person name="Dahal R.H."/>
        </authorList>
    </citation>
    <scope>NUCLEOTIDE SEQUENCE [LARGE SCALE GENOMIC DNA]</scope>
    <source>
        <strain evidence="4 5">S-51</strain>
    </source>
</reference>
<dbReference type="Proteomes" id="UP000541470">
    <property type="component" value="Unassembled WGS sequence"/>
</dbReference>
<dbReference type="CDD" id="cd01948">
    <property type="entry name" value="EAL"/>
    <property type="match status" value="1"/>
</dbReference>
<dbReference type="FunFam" id="3.30.70.270:FF:000001">
    <property type="entry name" value="Diguanylate cyclase domain protein"/>
    <property type="match status" value="1"/>
</dbReference>
<dbReference type="InterPro" id="IPR043128">
    <property type="entry name" value="Rev_trsase/Diguanyl_cyclase"/>
</dbReference>
<comment type="caution">
    <text evidence="4">The sequence shown here is derived from an EMBL/GenBank/DDBJ whole genome shotgun (WGS) entry which is preliminary data.</text>
</comment>
<keyword evidence="5" id="KW-1185">Reference proteome</keyword>
<sequence length="742" mass="82044">MALHAFRRSTDFLILKVVVAAFLGLLVLTAGTFGFLVWSTWNIDEVASARQKDMARHVIGRFRYQIAHDQESVTVWDDAISNARELPGVEAEEWTNANLGEWMSTYFRHDAAYVLSPGNEPVYAYSRHHQAPITEYAQIRLTITPMLGALRDGLRRSDVAVEEGLQTFGVADFRILNGRPAVISLKPIVSDSGEIEQVAGQEYVHVAIRYLDGQFLKELQSKYDFDSMHFAPVFRDEGRSVGLPLLASGGGVIGYLVWEPYRPGLDFLVSITPALLLILAIAIGAVSILIVMLSRRIKANRDQEAKIRHLATHDPLTGLLNRAAFEAILDRRLADAGGQANQIAVLYLDLDRFKPINDTLGHQAGDRVICGVGERIKALLPPHSALCRIGGDEFNVLIPYDDFADVERLATAIVEAIQAPFDIDGQTAFVGISVGVAIAPQHGRERTELTRKADVALYSAKASGRGCYSIFGPHMDALVRERAEIERDLRKALSDLSQFKVFYQPKYLAESGEMGSVEALARWQHPTRGMISPVYFVPIAEEAGLIRELGRYVLEQACRDAARWPFETVAVNVSPVQLRDPGFAVDVMGILSRTGLLPNRLELEVTETAWMEECEECSTNFRALRAAGIGIALDDFGTGFSTFGRLHETEVDHIKIDKSFVEGLGADRGDEAIIQAIVELARAKGLKTTAEGVETEAQMEFLKRVGCDELQGFLYSEPLSGEEVDRLLAGRPDRRLPRLSIV</sequence>
<dbReference type="InterPro" id="IPR001633">
    <property type="entry name" value="EAL_dom"/>
</dbReference>
<dbReference type="GO" id="GO:0003824">
    <property type="term" value="F:catalytic activity"/>
    <property type="evidence" value="ECO:0007669"/>
    <property type="project" value="UniProtKB-ARBA"/>
</dbReference>
<dbReference type="SUPFAM" id="SSF55073">
    <property type="entry name" value="Nucleotide cyclase"/>
    <property type="match status" value="1"/>
</dbReference>
<dbReference type="InterPro" id="IPR007892">
    <property type="entry name" value="CHASE4"/>
</dbReference>
<organism evidence="4 5">
    <name type="scientific">Rhizobium terricola</name>
    <dbReference type="NCBI Taxonomy" id="2728849"/>
    <lineage>
        <taxon>Bacteria</taxon>
        <taxon>Pseudomonadati</taxon>
        <taxon>Pseudomonadota</taxon>
        <taxon>Alphaproteobacteria</taxon>
        <taxon>Hyphomicrobiales</taxon>
        <taxon>Rhizobiaceae</taxon>
        <taxon>Rhizobium/Agrobacterium group</taxon>
        <taxon>Rhizobium</taxon>
    </lineage>
</organism>
<dbReference type="PANTHER" id="PTHR44757:SF2">
    <property type="entry name" value="BIOFILM ARCHITECTURE MAINTENANCE PROTEIN MBAA"/>
    <property type="match status" value="1"/>
</dbReference>
<dbReference type="Gene3D" id="3.30.70.270">
    <property type="match status" value="1"/>
</dbReference>